<dbReference type="OrthoDB" id="5229017at2759"/>
<accession>U4L3T0</accession>
<feature type="region of interest" description="Disordered" evidence="1">
    <location>
        <begin position="529"/>
        <end position="575"/>
    </location>
</feature>
<organism evidence="2 3">
    <name type="scientific">Pyronema omphalodes (strain CBS 100304)</name>
    <name type="common">Pyronema confluens</name>
    <dbReference type="NCBI Taxonomy" id="1076935"/>
    <lineage>
        <taxon>Eukaryota</taxon>
        <taxon>Fungi</taxon>
        <taxon>Dikarya</taxon>
        <taxon>Ascomycota</taxon>
        <taxon>Pezizomycotina</taxon>
        <taxon>Pezizomycetes</taxon>
        <taxon>Pezizales</taxon>
        <taxon>Pyronemataceae</taxon>
        <taxon>Pyronema</taxon>
    </lineage>
</organism>
<feature type="compositionally biased region" description="Acidic residues" evidence="1">
    <location>
        <begin position="538"/>
        <end position="553"/>
    </location>
</feature>
<dbReference type="AlphaFoldDB" id="U4L3T0"/>
<dbReference type="Proteomes" id="UP000018144">
    <property type="component" value="Unassembled WGS sequence"/>
</dbReference>
<evidence type="ECO:0000256" key="1">
    <source>
        <dbReference type="SAM" id="MobiDB-lite"/>
    </source>
</evidence>
<evidence type="ECO:0000313" key="3">
    <source>
        <dbReference type="Proteomes" id="UP000018144"/>
    </source>
</evidence>
<feature type="compositionally biased region" description="Acidic residues" evidence="1">
    <location>
        <begin position="222"/>
        <end position="231"/>
    </location>
</feature>
<name>U4L3T0_PYROM</name>
<protein>
    <submittedName>
        <fullName evidence="2">Uncharacterized protein</fullName>
    </submittedName>
</protein>
<evidence type="ECO:0000313" key="2">
    <source>
        <dbReference type="EMBL" id="CCX10757.1"/>
    </source>
</evidence>
<sequence length="607" mass="66474">MQPPRMDRISGLQAGGLELHPDRTGTVRASIDDLLAELNLQQNTPPVRFETFTNPFQGEFDSSSDEESVYEYGHEMPVSDNGAREDGIDDYDPNGLTVNENGEIEEGEEEENVDNASDHTENRSGNNSENDEGDNGAAPAASGNAASGNAASGYGPSGYGASGYDASGCGASGCGASGYGASGYGPSGYGPSGYGASGYGAAEPYAGNDDSNSRRSAHTGYSDEEESEEEDYHQYLTLAVATETIQRQITPGPAERTIPAHIQAIMDRVEHPESLGFADESAPEASRDDANIAYDSSESVRSAPRSGDTQLGPARPKARSPCATAASLVETFSRSSTITALGNLLRRRTPTLDDKRNVSSISIFEQAILYSRLEFVLTTATNNFLMLNKGLLKVEAVRKVVETWESGSWALWEGNKIRHPRVVEFMFPLNLQVVLVEAHAEIFVEKGRFENQGCPVSQRRANEIIGGWKHMVSSLPSRTLQMPDCFVVQHIKTVNAVLVMLGKKSEEQVSCTLWHQAEQRIMDFFHEKQKQKQHENENEYEYEQDDEHEQEDIDSGHWEYSRTRSSSGAGSYYSQSIDDEYMEELHTDGVYPDADLGFIDDGEELAL</sequence>
<proteinExistence type="predicted"/>
<feature type="region of interest" description="Disordered" evidence="1">
    <location>
        <begin position="294"/>
        <end position="319"/>
    </location>
</feature>
<feature type="compositionally biased region" description="Low complexity" evidence="1">
    <location>
        <begin position="563"/>
        <end position="575"/>
    </location>
</feature>
<feature type="compositionally biased region" description="Low complexity" evidence="1">
    <location>
        <begin position="135"/>
        <end position="154"/>
    </location>
</feature>
<gene>
    <name evidence="2" type="ORF">PCON_10351</name>
</gene>
<dbReference type="EMBL" id="HF935558">
    <property type="protein sequence ID" value="CCX10757.1"/>
    <property type="molecule type" value="Genomic_DNA"/>
</dbReference>
<feature type="region of interest" description="Disordered" evidence="1">
    <location>
        <begin position="1"/>
        <end position="23"/>
    </location>
</feature>
<reference evidence="2 3" key="1">
    <citation type="journal article" date="2013" name="PLoS Genet.">
        <title>The genome and development-dependent transcriptomes of Pyronema confluens: a window into fungal evolution.</title>
        <authorList>
            <person name="Traeger S."/>
            <person name="Altegoer F."/>
            <person name="Freitag M."/>
            <person name="Gabaldon T."/>
            <person name="Kempken F."/>
            <person name="Kumar A."/>
            <person name="Marcet-Houben M."/>
            <person name="Poggeler S."/>
            <person name="Stajich J.E."/>
            <person name="Nowrousian M."/>
        </authorList>
    </citation>
    <scope>NUCLEOTIDE SEQUENCE [LARGE SCALE GENOMIC DNA]</scope>
    <source>
        <strain evidence="3">CBS 100304</strain>
        <tissue evidence="2">Vegetative mycelium</tissue>
    </source>
</reference>
<feature type="compositionally biased region" description="Gly residues" evidence="1">
    <location>
        <begin position="170"/>
        <end position="198"/>
    </location>
</feature>
<keyword evidence="3" id="KW-1185">Reference proteome</keyword>
<feature type="region of interest" description="Disordered" evidence="1">
    <location>
        <begin position="51"/>
        <end position="231"/>
    </location>
</feature>
<feature type="compositionally biased region" description="Acidic residues" evidence="1">
    <location>
        <begin position="102"/>
        <end position="113"/>
    </location>
</feature>